<dbReference type="InterPro" id="IPR050478">
    <property type="entry name" value="Ethylene_sulfur-biosynth"/>
</dbReference>
<dbReference type="GO" id="GO:0016846">
    <property type="term" value="F:carbon-sulfur lyase activity"/>
    <property type="evidence" value="ECO:0007669"/>
    <property type="project" value="InterPro"/>
</dbReference>
<dbReference type="InParanoid" id="M1CXU9"/>
<reference evidence="4" key="2">
    <citation type="submission" date="2015-06" db="UniProtKB">
        <authorList>
            <consortium name="EnsemblPlants"/>
        </authorList>
    </citation>
    <scope>IDENTIFICATION</scope>
    <source>
        <strain evidence="4">DM1-3 516 R44</strain>
    </source>
</reference>
<dbReference type="GO" id="GO:0008483">
    <property type="term" value="F:transaminase activity"/>
    <property type="evidence" value="ECO:0000318"/>
    <property type="project" value="GO_Central"/>
</dbReference>
<name>M1CXU9_SOLTU</name>
<evidence type="ECO:0000259" key="3">
    <source>
        <dbReference type="Pfam" id="PF04864"/>
    </source>
</evidence>
<dbReference type="Gramene" id="PGSC0003DMT400077058">
    <property type="protein sequence ID" value="PGSC0003DMT400077058"/>
    <property type="gene ID" value="PGSC0003DMG400029970"/>
</dbReference>
<dbReference type="HOGENOM" id="CLU_036760_0_0_1"/>
<proteinExistence type="inferred from homology"/>
<dbReference type="InterPro" id="IPR015424">
    <property type="entry name" value="PyrdxlP-dep_Trfase"/>
</dbReference>
<keyword evidence="2" id="KW-0663">Pyridoxal phosphate</keyword>
<dbReference type="SUPFAM" id="SSF53383">
    <property type="entry name" value="PLP-dependent transferases"/>
    <property type="match status" value="1"/>
</dbReference>
<dbReference type="OMA" id="FAQRCMA"/>
<reference evidence="5" key="1">
    <citation type="journal article" date="2011" name="Nature">
        <title>Genome sequence and analysis of the tuber crop potato.</title>
        <authorList>
            <consortium name="The Potato Genome Sequencing Consortium"/>
        </authorList>
    </citation>
    <scope>NUCLEOTIDE SEQUENCE [LARGE SCALE GENOMIC DNA]</scope>
    <source>
        <strain evidence="5">cv. DM1-3 516 R44</strain>
    </source>
</reference>
<dbReference type="PaxDb" id="4113-PGSC0003DMT400077058"/>
<dbReference type="STRING" id="4113.M1CXU9"/>
<sequence>MYESYWSKIGNKCDITFNGDNSLSYFANGKRLCWFLESKLEEQIKRLHNVVGNAIVDDHYIIVGTGSSQLMQAALYALSPADQLEPISVVSATPFYSAYPEVTNFVRSGLHKWAGDAITFQKNGPYIEFITSPNNPDGVIREPVVNGDQGKLIYDLAYYWPQYTAITSPANHDVMLFTISKCTGHAGSRIGWALVKDKEVARKMTKFMEISTIGVSKEAQLRAAKILEVISDSCLDPKMENFFEYSRSLMTDRWKRLRQVVMANAIFVLQKYPLQYCLFTKDFYESHPDKRLFKDLFSSFMDLLSSRVERRLGFKLKRSRN</sequence>
<dbReference type="Proteomes" id="UP000011115">
    <property type="component" value="Unassembled WGS sequence"/>
</dbReference>
<dbReference type="Pfam" id="PF04864">
    <property type="entry name" value="Alliinase_C"/>
    <property type="match status" value="1"/>
</dbReference>
<dbReference type="AlphaFoldDB" id="M1CXU9"/>
<comment type="similarity">
    <text evidence="1">Belongs to the alliinase family.</text>
</comment>
<dbReference type="EnsemblPlants" id="PGSC0003DMT400077058">
    <property type="protein sequence ID" value="PGSC0003DMT400077058"/>
    <property type="gene ID" value="PGSC0003DMG400029970"/>
</dbReference>
<protein>
    <submittedName>
        <fullName evidence="4">Alliin lyase</fullName>
    </submittedName>
</protein>
<keyword evidence="5" id="KW-1185">Reference proteome</keyword>
<evidence type="ECO:0000256" key="1">
    <source>
        <dbReference type="ARBA" id="ARBA00006312"/>
    </source>
</evidence>
<dbReference type="InterPro" id="IPR015421">
    <property type="entry name" value="PyrdxlP-dep_Trfase_major"/>
</dbReference>
<dbReference type="InterPro" id="IPR006948">
    <property type="entry name" value="Alliinase_C"/>
</dbReference>
<dbReference type="Gene3D" id="3.90.1150.10">
    <property type="entry name" value="Aspartate Aminotransferase, domain 1"/>
    <property type="match status" value="1"/>
</dbReference>
<feature type="domain" description="Alliinase C-terminal" evidence="3">
    <location>
        <begin position="1"/>
        <end position="288"/>
    </location>
</feature>
<dbReference type="InterPro" id="IPR015422">
    <property type="entry name" value="PyrdxlP-dep_Trfase_small"/>
</dbReference>
<dbReference type="Gene3D" id="3.40.640.10">
    <property type="entry name" value="Type I PLP-dependent aspartate aminotransferase-like (Major domain)"/>
    <property type="match status" value="1"/>
</dbReference>
<evidence type="ECO:0000313" key="4">
    <source>
        <dbReference type="EnsemblPlants" id="PGSC0003DMT400077058"/>
    </source>
</evidence>
<dbReference type="PANTHER" id="PTHR43795:SF15">
    <property type="entry name" value="TRYPTOPHAN AMINOTRANSFERASE-RELATED PROTEIN 1"/>
    <property type="match status" value="1"/>
</dbReference>
<dbReference type="PANTHER" id="PTHR43795">
    <property type="entry name" value="BIFUNCTIONAL ASPARTATE AMINOTRANSFERASE AND GLUTAMATE/ASPARTATE-PREPHENATE AMINOTRANSFERASE-RELATED"/>
    <property type="match status" value="1"/>
</dbReference>
<organism evidence="4 5">
    <name type="scientific">Solanum tuberosum</name>
    <name type="common">Potato</name>
    <dbReference type="NCBI Taxonomy" id="4113"/>
    <lineage>
        <taxon>Eukaryota</taxon>
        <taxon>Viridiplantae</taxon>
        <taxon>Streptophyta</taxon>
        <taxon>Embryophyta</taxon>
        <taxon>Tracheophyta</taxon>
        <taxon>Spermatophyta</taxon>
        <taxon>Magnoliopsida</taxon>
        <taxon>eudicotyledons</taxon>
        <taxon>Gunneridae</taxon>
        <taxon>Pentapetalae</taxon>
        <taxon>asterids</taxon>
        <taxon>lamiids</taxon>
        <taxon>Solanales</taxon>
        <taxon>Solanaceae</taxon>
        <taxon>Solanoideae</taxon>
        <taxon>Solaneae</taxon>
        <taxon>Solanum</taxon>
    </lineage>
</organism>
<evidence type="ECO:0000313" key="5">
    <source>
        <dbReference type="Proteomes" id="UP000011115"/>
    </source>
</evidence>
<dbReference type="GO" id="GO:0006520">
    <property type="term" value="P:amino acid metabolic process"/>
    <property type="evidence" value="ECO:0000318"/>
    <property type="project" value="GO_Central"/>
</dbReference>
<dbReference type="eggNOG" id="ENOG502QPYC">
    <property type="taxonomic scope" value="Eukaryota"/>
</dbReference>
<accession>M1CXU9</accession>
<evidence type="ECO:0000256" key="2">
    <source>
        <dbReference type="ARBA" id="ARBA00022898"/>
    </source>
</evidence>